<reference evidence="1" key="1">
    <citation type="submission" date="2022-05" db="EMBL/GenBank/DDBJ databases">
        <title>Chromosome-level genome of Chaenocephalus aceratus.</title>
        <authorList>
            <person name="Park H."/>
        </authorList>
    </citation>
    <scope>NUCLEOTIDE SEQUENCE</scope>
    <source>
        <strain evidence="1">KU_202001</strain>
    </source>
</reference>
<sequence length="89" mass="9754">MDAVAEEADEKKRHAERLEEELTVKEAAATRGGGRNKTRSIGNVCIRGEGKVAENTLTNNLVELEGNVKEQAVKIEGYKTQCGKLNRAK</sequence>
<keyword evidence="2" id="KW-1185">Reference proteome</keyword>
<proteinExistence type="predicted"/>
<organism evidence="1 2">
    <name type="scientific">Chaenocephalus aceratus</name>
    <name type="common">Blackfin icefish</name>
    <name type="synonym">Chaenichthys aceratus</name>
    <dbReference type="NCBI Taxonomy" id="36190"/>
    <lineage>
        <taxon>Eukaryota</taxon>
        <taxon>Metazoa</taxon>
        <taxon>Chordata</taxon>
        <taxon>Craniata</taxon>
        <taxon>Vertebrata</taxon>
        <taxon>Euteleostomi</taxon>
        <taxon>Actinopterygii</taxon>
        <taxon>Neopterygii</taxon>
        <taxon>Teleostei</taxon>
        <taxon>Neoteleostei</taxon>
        <taxon>Acanthomorphata</taxon>
        <taxon>Eupercaria</taxon>
        <taxon>Perciformes</taxon>
        <taxon>Notothenioidei</taxon>
        <taxon>Channichthyidae</taxon>
        <taxon>Chaenocephalus</taxon>
    </lineage>
</organism>
<gene>
    <name evidence="1" type="ORF">KUCAC02_022768</name>
</gene>
<comment type="caution">
    <text evidence="1">The sequence shown here is derived from an EMBL/GenBank/DDBJ whole genome shotgun (WGS) entry which is preliminary data.</text>
</comment>
<protein>
    <submittedName>
        <fullName evidence="1">Uncharacterized protein</fullName>
    </submittedName>
</protein>
<name>A0ACB9XQE8_CHAAC</name>
<evidence type="ECO:0000313" key="2">
    <source>
        <dbReference type="Proteomes" id="UP001057452"/>
    </source>
</evidence>
<evidence type="ECO:0000313" key="1">
    <source>
        <dbReference type="EMBL" id="KAI4828689.1"/>
    </source>
</evidence>
<dbReference type="Proteomes" id="UP001057452">
    <property type="component" value="Chromosome 4"/>
</dbReference>
<dbReference type="EMBL" id="CM043788">
    <property type="protein sequence ID" value="KAI4828689.1"/>
    <property type="molecule type" value="Genomic_DNA"/>
</dbReference>
<accession>A0ACB9XQE8</accession>